<protein>
    <submittedName>
        <fullName evidence="1">Uncharacterized protein</fullName>
    </submittedName>
</protein>
<sequence>MADRSLQHIAAVPPVTEGLIAHLPGQVEREGVQRAIGQIVIGFVDHLLEDLDQFGVGVVREPDLGTETACQAGVLGDEGGHRGRVSGHDHDQVVAVVLHLLDQGVDRFLAVLVARQCVGLVDEQHPAQRGGDHVRGLGGGLPEVAGHQFGTVDFDQLPLAEQSDRLVDAGHQPGHRRLAGARVADEDQVPGDGGNLQTGFSAQRLHVQYRRLPFDLGLDFLEPDQFIEFGDQFVDGAFGFGGCLDDRLRPGRQRGIRCGRFRTTVCCSGLRVGAGQPARCRQARDARRRRTDAGALVQQR</sequence>
<comment type="caution">
    <text evidence="1">The sequence shown here is derived from an EMBL/GenBank/DDBJ whole genome shotgun (WGS) entry which is preliminary data.</text>
</comment>
<reference evidence="1" key="1">
    <citation type="submission" date="2019-08" db="EMBL/GenBank/DDBJ databases">
        <authorList>
            <person name="Kucharzyk K."/>
            <person name="Murdoch R.W."/>
            <person name="Higgins S."/>
            <person name="Loffler F."/>
        </authorList>
    </citation>
    <scope>NUCLEOTIDE SEQUENCE</scope>
</reference>
<proteinExistence type="predicted"/>
<dbReference type="AlphaFoldDB" id="A0A645B8T6"/>
<organism evidence="1">
    <name type="scientific">bioreactor metagenome</name>
    <dbReference type="NCBI Taxonomy" id="1076179"/>
    <lineage>
        <taxon>unclassified sequences</taxon>
        <taxon>metagenomes</taxon>
        <taxon>ecological metagenomes</taxon>
    </lineage>
</organism>
<gene>
    <name evidence="1" type="ORF">SDC9_108733</name>
</gene>
<dbReference type="EMBL" id="VSSQ01018567">
    <property type="protein sequence ID" value="MPM61870.1"/>
    <property type="molecule type" value="Genomic_DNA"/>
</dbReference>
<evidence type="ECO:0000313" key="1">
    <source>
        <dbReference type="EMBL" id="MPM61870.1"/>
    </source>
</evidence>
<accession>A0A645B8T6</accession>
<name>A0A645B8T6_9ZZZZ</name>